<evidence type="ECO:0000256" key="6">
    <source>
        <dbReference type="SAM" id="Phobius"/>
    </source>
</evidence>
<sequence length="235" mass="24780">MNIILSVTLVGTLGIMAYKLGALDNKGALAATFLGILTLGLGGVYPFLALLAFVILGILATRYHFSEKIRNGIAQEGKGIRSWENVFGNGLAALIFLLIEYYTKQDLFWTATFSAIATANADTLASELGKIWGKAPRIITTLKPALPGEEGAISLPGEAVAIAGAFVIGLFAIPLSNKWIEMLTAITLGGFLGCNIDSIIGATLEKRGLVNNHHTNFLATFLGGLAGALIFSLLL</sequence>
<evidence type="ECO:0000313" key="7">
    <source>
        <dbReference type="EMBL" id="USG99701.1"/>
    </source>
</evidence>
<comment type="similarity">
    <text evidence="2">Belongs to the TMEM19 family.</text>
</comment>
<reference evidence="7 8" key="1">
    <citation type="submission" date="2021-08" db="EMBL/GenBank/DDBJ databases">
        <title>Thermococcus onnuriiensis IOH2.</title>
        <authorList>
            <person name="Park Y.-J."/>
        </authorList>
    </citation>
    <scope>NUCLEOTIDE SEQUENCE [LARGE SCALE GENOMIC DNA]</scope>
    <source>
        <strain evidence="7 8">IOH2</strain>
    </source>
</reference>
<dbReference type="InterPro" id="IPR002794">
    <property type="entry name" value="DUF92_TMEM19"/>
</dbReference>
<evidence type="ECO:0000256" key="5">
    <source>
        <dbReference type="ARBA" id="ARBA00023136"/>
    </source>
</evidence>
<keyword evidence="4 6" id="KW-1133">Transmembrane helix</keyword>
<proteinExistence type="inferred from homology"/>
<evidence type="ECO:0000256" key="1">
    <source>
        <dbReference type="ARBA" id="ARBA00004141"/>
    </source>
</evidence>
<keyword evidence="5 6" id="KW-0472">Membrane</keyword>
<dbReference type="Proteomes" id="UP001056425">
    <property type="component" value="Chromosome"/>
</dbReference>
<protein>
    <submittedName>
        <fullName evidence="7">TIGR00297 family protein</fullName>
    </submittedName>
</protein>
<evidence type="ECO:0000256" key="4">
    <source>
        <dbReference type="ARBA" id="ARBA00022989"/>
    </source>
</evidence>
<gene>
    <name evidence="7" type="ORF">K1720_09420</name>
</gene>
<accession>A0A9E7M948</accession>
<dbReference type="GeneID" id="72778566"/>
<organism evidence="7 8">
    <name type="scientific">Thermococcus argininiproducens</name>
    <dbReference type="NCBI Taxonomy" id="2866384"/>
    <lineage>
        <taxon>Archaea</taxon>
        <taxon>Methanobacteriati</taxon>
        <taxon>Methanobacteriota</taxon>
        <taxon>Thermococci</taxon>
        <taxon>Thermococcales</taxon>
        <taxon>Thermococcaceae</taxon>
        <taxon>Thermococcus</taxon>
    </lineage>
</organism>
<evidence type="ECO:0000256" key="2">
    <source>
        <dbReference type="ARBA" id="ARBA00009012"/>
    </source>
</evidence>
<comment type="subcellular location">
    <subcellularLocation>
        <location evidence="1">Membrane</location>
        <topology evidence="1">Multi-pass membrane protein</topology>
    </subcellularLocation>
</comment>
<feature type="transmembrane region" description="Helical" evidence="6">
    <location>
        <begin position="33"/>
        <end position="61"/>
    </location>
</feature>
<feature type="transmembrane region" description="Helical" evidence="6">
    <location>
        <begin position="185"/>
        <end position="204"/>
    </location>
</feature>
<name>A0A9E7M948_9EURY</name>
<dbReference type="GO" id="GO:0016020">
    <property type="term" value="C:membrane"/>
    <property type="evidence" value="ECO:0007669"/>
    <property type="project" value="UniProtKB-SubCell"/>
</dbReference>
<dbReference type="AlphaFoldDB" id="A0A9E7M948"/>
<dbReference type="PANTHER" id="PTHR13353:SF5">
    <property type="entry name" value="TRANSMEMBRANE PROTEIN 19"/>
    <property type="match status" value="1"/>
</dbReference>
<keyword evidence="8" id="KW-1185">Reference proteome</keyword>
<dbReference type="KEGG" id="thei:K1720_09420"/>
<feature type="transmembrane region" description="Helical" evidence="6">
    <location>
        <begin position="216"/>
        <end position="234"/>
    </location>
</feature>
<feature type="transmembrane region" description="Helical" evidence="6">
    <location>
        <begin position="82"/>
        <end position="102"/>
    </location>
</feature>
<evidence type="ECO:0000313" key="8">
    <source>
        <dbReference type="Proteomes" id="UP001056425"/>
    </source>
</evidence>
<dbReference type="EMBL" id="CP080572">
    <property type="protein sequence ID" value="USG99701.1"/>
    <property type="molecule type" value="Genomic_DNA"/>
</dbReference>
<dbReference type="RefSeq" id="WP_251948912.1">
    <property type="nucleotide sequence ID" value="NZ_CP080572.1"/>
</dbReference>
<dbReference type="Pfam" id="PF01940">
    <property type="entry name" value="DUF92"/>
    <property type="match status" value="1"/>
</dbReference>
<keyword evidence="3 6" id="KW-0812">Transmembrane</keyword>
<dbReference type="PANTHER" id="PTHR13353">
    <property type="entry name" value="TRANSMEMBRANE PROTEIN 19"/>
    <property type="match status" value="1"/>
</dbReference>
<evidence type="ECO:0000256" key="3">
    <source>
        <dbReference type="ARBA" id="ARBA00022692"/>
    </source>
</evidence>
<feature type="transmembrane region" description="Helical" evidence="6">
    <location>
        <begin position="153"/>
        <end position="173"/>
    </location>
</feature>